<dbReference type="PANTHER" id="PTHR46847:SF1">
    <property type="entry name" value="D-ALLOSE-BINDING PERIPLASMIC PROTEIN-RELATED"/>
    <property type="match status" value="1"/>
</dbReference>
<dbReference type="InterPro" id="IPR028082">
    <property type="entry name" value="Peripla_BP_I"/>
</dbReference>
<dbReference type="Pfam" id="PF13407">
    <property type="entry name" value="Peripla_BP_4"/>
    <property type="match status" value="1"/>
</dbReference>
<organism evidence="6 7">
    <name type="scientific">Evansella cellulosilytica (strain ATCC 21833 / DSM 2522 / FERM P-1141 / JCM 9156 / N-4)</name>
    <name type="common">Bacillus cellulosilyticus</name>
    <dbReference type="NCBI Taxonomy" id="649639"/>
    <lineage>
        <taxon>Bacteria</taxon>
        <taxon>Bacillati</taxon>
        <taxon>Bacillota</taxon>
        <taxon>Bacilli</taxon>
        <taxon>Bacillales</taxon>
        <taxon>Bacillaceae</taxon>
        <taxon>Evansella</taxon>
    </lineage>
</organism>
<proteinExistence type="inferred from homology"/>
<feature type="chain" id="PRO_5039376820" evidence="4">
    <location>
        <begin position="23"/>
        <end position="393"/>
    </location>
</feature>
<evidence type="ECO:0000259" key="5">
    <source>
        <dbReference type="Pfam" id="PF13407"/>
    </source>
</evidence>
<sequence length="393" mass="42039">MKKYKKLILTGAVLLTSFFGVACNDDGNEDAVGDVDVEINVDDVEIATEPIRINPDIDAESEIFSEGPQGEIAVSAHEVELTPEEVKEISEGNYTAAISMHYAGNDWSRAQIDGLQQTFAKMGIEVIAITDAQFSVEKQASDIETLMARNPDILVSIPVDPVSTAGAYRQAAEAGIHLVFMDNVPDGFNPGEDYVSVVSADNYGNGIVAARTMAEELGGEGKIGVIYHDADFFVTAQRVEAFERTIEEEYPNIEIVERGGIAEPEDGESVASAMITRNAELDGLFVVWDVPAEGALAAARTAGLDDLVVTTIDLGSGVALDMARNQHIKGIGAQLPFDQGVAEAILAGYAILGKEAPSYVAVPALTVTRDNLLESWKLVYNEEAPSEIIDALD</sequence>
<dbReference type="EMBL" id="CP002394">
    <property type="protein sequence ID" value="ADU28659.1"/>
    <property type="molecule type" value="Genomic_DNA"/>
</dbReference>
<dbReference type="eggNOG" id="COG1879">
    <property type="taxonomic scope" value="Bacteria"/>
</dbReference>
<dbReference type="GO" id="GO:0030313">
    <property type="term" value="C:cell envelope"/>
    <property type="evidence" value="ECO:0007669"/>
    <property type="project" value="UniProtKB-SubCell"/>
</dbReference>
<evidence type="ECO:0000313" key="6">
    <source>
        <dbReference type="EMBL" id="ADU28659.1"/>
    </source>
</evidence>
<feature type="domain" description="Periplasmic binding protein" evidence="5">
    <location>
        <begin position="97"/>
        <end position="344"/>
    </location>
</feature>
<reference evidence="6" key="1">
    <citation type="submission" date="2010-12" db="EMBL/GenBank/DDBJ databases">
        <title>Complete sequence of Bacillus cellulosilyticus DSM 2522.</title>
        <authorList>
            <consortium name="US DOE Joint Genome Institute"/>
            <person name="Lucas S."/>
            <person name="Copeland A."/>
            <person name="Lapidus A."/>
            <person name="Cheng J.-F."/>
            <person name="Bruce D."/>
            <person name="Goodwin L."/>
            <person name="Pitluck S."/>
            <person name="Chertkov O."/>
            <person name="Detter J.C."/>
            <person name="Han C."/>
            <person name="Tapia R."/>
            <person name="Land M."/>
            <person name="Hauser L."/>
            <person name="Jeffries C."/>
            <person name="Kyrpides N."/>
            <person name="Ivanova N."/>
            <person name="Mikhailova N."/>
            <person name="Brumm P."/>
            <person name="Mead D."/>
            <person name="Woyke T."/>
        </authorList>
    </citation>
    <scope>NUCLEOTIDE SEQUENCE [LARGE SCALE GENOMIC DNA]</scope>
    <source>
        <strain evidence="6">DSM 2522</strain>
    </source>
</reference>
<evidence type="ECO:0000256" key="3">
    <source>
        <dbReference type="ARBA" id="ARBA00022729"/>
    </source>
</evidence>
<dbReference type="STRING" id="649639.Bcell_0374"/>
<dbReference type="AlphaFoldDB" id="E6TVV0"/>
<dbReference type="HOGENOM" id="CLU_037628_3_4_9"/>
<dbReference type="CDD" id="cd06316">
    <property type="entry name" value="PBP1_ABC_sugar_binding-like"/>
    <property type="match status" value="1"/>
</dbReference>
<dbReference type="RefSeq" id="WP_013487000.1">
    <property type="nucleotide sequence ID" value="NC_014829.1"/>
</dbReference>
<comment type="similarity">
    <text evidence="2">Belongs to the bacterial solute-binding protein 2 family.</text>
</comment>
<comment type="subcellular location">
    <subcellularLocation>
        <location evidence="1">Cell envelope</location>
    </subcellularLocation>
</comment>
<dbReference type="InterPro" id="IPR025997">
    <property type="entry name" value="SBP_2_dom"/>
</dbReference>
<dbReference type="Proteomes" id="UP000001401">
    <property type="component" value="Chromosome"/>
</dbReference>
<dbReference type="SUPFAM" id="SSF53822">
    <property type="entry name" value="Periplasmic binding protein-like I"/>
    <property type="match status" value="1"/>
</dbReference>
<keyword evidence="6" id="KW-0813">Transport</keyword>
<name>E6TVV0_EVAC2</name>
<keyword evidence="6" id="KW-0762">Sugar transport</keyword>
<dbReference type="PROSITE" id="PS51257">
    <property type="entry name" value="PROKAR_LIPOPROTEIN"/>
    <property type="match status" value="1"/>
</dbReference>
<dbReference type="GO" id="GO:0030246">
    <property type="term" value="F:carbohydrate binding"/>
    <property type="evidence" value="ECO:0007669"/>
    <property type="project" value="UniProtKB-ARBA"/>
</dbReference>
<accession>E6TVV0</accession>
<dbReference type="OrthoDB" id="1957427at2"/>
<dbReference type="Gene3D" id="3.40.50.2300">
    <property type="match status" value="2"/>
</dbReference>
<evidence type="ECO:0000256" key="4">
    <source>
        <dbReference type="SAM" id="SignalP"/>
    </source>
</evidence>
<protein>
    <submittedName>
        <fullName evidence="6">ABC-type sugar transport system periplasmic component-like protein</fullName>
    </submittedName>
</protein>
<keyword evidence="3 4" id="KW-0732">Signal</keyword>
<keyword evidence="7" id="KW-1185">Reference proteome</keyword>
<evidence type="ECO:0000256" key="1">
    <source>
        <dbReference type="ARBA" id="ARBA00004196"/>
    </source>
</evidence>
<gene>
    <name evidence="6" type="ordered locus">Bcell_0374</name>
</gene>
<dbReference type="PANTHER" id="PTHR46847">
    <property type="entry name" value="D-ALLOSE-BINDING PERIPLASMIC PROTEIN-RELATED"/>
    <property type="match status" value="1"/>
</dbReference>
<feature type="signal peptide" evidence="4">
    <location>
        <begin position="1"/>
        <end position="22"/>
    </location>
</feature>
<evidence type="ECO:0000256" key="2">
    <source>
        <dbReference type="ARBA" id="ARBA00007639"/>
    </source>
</evidence>
<dbReference type="KEGG" id="bco:Bcell_0374"/>
<evidence type="ECO:0000313" key="7">
    <source>
        <dbReference type="Proteomes" id="UP000001401"/>
    </source>
</evidence>